<reference evidence="7 14" key="5">
    <citation type="journal article" date="2020" name="Cell Host Microbe">
        <title>Functional and Genomic Variation between Human-Derived Isolates of Lachnospiraceae Reveals Inter- and Intra-Species Diversity.</title>
        <authorList>
            <person name="Sorbara M.T."/>
            <person name="Littmann E.R."/>
            <person name="Fontana E."/>
            <person name="Moody T.U."/>
            <person name="Kohout C.E."/>
            <person name="Gjonbalaj M."/>
            <person name="Eaton V."/>
            <person name="Seok R."/>
            <person name="Leiner I.M."/>
            <person name="Pamer E.G."/>
        </authorList>
    </citation>
    <scope>NUCLEOTIDE SEQUENCE [LARGE SCALE GENOMIC DNA]</scope>
    <source>
        <strain evidence="7 14">MSK.2.26</strain>
    </source>
</reference>
<dbReference type="Pfam" id="PF00392">
    <property type="entry name" value="GntR"/>
    <property type="match status" value="1"/>
</dbReference>
<keyword evidence="1" id="KW-0805">Transcription regulation</keyword>
<dbReference type="InterPro" id="IPR000524">
    <property type="entry name" value="Tscrpt_reg_HTH_GntR"/>
</dbReference>
<dbReference type="PRINTS" id="PR00035">
    <property type="entry name" value="HTHGNTR"/>
</dbReference>
<evidence type="ECO:0000313" key="14">
    <source>
        <dbReference type="Proteomes" id="UP000719916"/>
    </source>
</evidence>
<dbReference type="EMBL" id="UAVW01000013">
    <property type="protein sequence ID" value="SQB14083.1"/>
    <property type="molecule type" value="Genomic_DNA"/>
</dbReference>
<proteinExistence type="predicted"/>
<dbReference type="EMBL" id="BJLB01000001">
    <property type="protein sequence ID" value="GEA37469.1"/>
    <property type="molecule type" value="Genomic_DNA"/>
</dbReference>
<dbReference type="EMBL" id="CP050964">
    <property type="protein sequence ID" value="QIX89232.1"/>
    <property type="molecule type" value="Genomic_DNA"/>
</dbReference>
<evidence type="ECO:0000259" key="4">
    <source>
        <dbReference type="PROSITE" id="PS50949"/>
    </source>
</evidence>
<dbReference type="PANTHER" id="PTHR43537">
    <property type="entry name" value="TRANSCRIPTIONAL REGULATOR, GNTR FAMILY"/>
    <property type="match status" value="1"/>
</dbReference>
<reference evidence="7" key="6">
    <citation type="submission" date="2020-02" db="EMBL/GenBank/DDBJ databases">
        <authorList>
            <person name="Littmann E."/>
            <person name="Sorbara M."/>
        </authorList>
    </citation>
    <scope>NUCLEOTIDE SEQUENCE</scope>
    <source>
        <strain evidence="7">MSK.2.26</strain>
    </source>
</reference>
<dbReference type="EMBL" id="CZAB01000143">
    <property type="protein sequence ID" value="CUQ27002.1"/>
    <property type="molecule type" value="Genomic_DNA"/>
</dbReference>
<evidence type="ECO:0000256" key="1">
    <source>
        <dbReference type="ARBA" id="ARBA00023015"/>
    </source>
</evidence>
<keyword evidence="11" id="KW-1185">Reference proteome</keyword>
<keyword evidence="2" id="KW-0238">DNA-binding</keyword>
<reference evidence="6 12" key="3">
    <citation type="submission" date="2019-06" db="EMBL/GenBank/DDBJ databases">
        <title>Draft genome sequence of [Clostridium] clostridioforme NBRC 113352.</title>
        <authorList>
            <person name="Miura T."/>
            <person name="Furukawa M."/>
            <person name="Shimamura M."/>
            <person name="Ohyama Y."/>
            <person name="Yamazoe A."/>
            <person name="Kawasaki H."/>
        </authorList>
    </citation>
    <scope>NUCLEOTIDE SEQUENCE [LARGE SCALE GENOMIC DNA]</scope>
    <source>
        <strain evidence="6 12">NBRC 113352</strain>
    </source>
</reference>
<dbReference type="PANTHER" id="PTHR43537:SF24">
    <property type="entry name" value="GLUCONATE OPERON TRANSCRIPTIONAL REPRESSOR"/>
    <property type="match status" value="1"/>
</dbReference>
<evidence type="ECO:0000256" key="2">
    <source>
        <dbReference type="ARBA" id="ARBA00023125"/>
    </source>
</evidence>
<dbReference type="SUPFAM" id="SSF46785">
    <property type="entry name" value="Winged helix' DNA-binding domain"/>
    <property type="match status" value="1"/>
</dbReference>
<dbReference type="Proteomes" id="UP000315200">
    <property type="component" value="Unassembled WGS sequence"/>
</dbReference>
<gene>
    <name evidence="6" type="ORF">Ccl03g_31820</name>
    <name evidence="5" type="ORF">ERS852480_05301</name>
    <name evidence="8" type="ORF">FOC47_00715</name>
    <name evidence="7" type="ORF">G5B26_03305</name>
    <name evidence="9" type="ORF">NCTC11224_03114</name>
</gene>
<reference evidence="9 11" key="2">
    <citation type="submission" date="2018-06" db="EMBL/GenBank/DDBJ databases">
        <authorList>
            <consortium name="Pathogen Informatics"/>
            <person name="Doyle S."/>
        </authorList>
    </citation>
    <scope>NUCLEOTIDE SEQUENCE [LARGE SCALE GENOMIC DNA]</scope>
    <source>
        <strain evidence="9 11">NCTC11224</strain>
    </source>
</reference>
<dbReference type="SMART" id="SM00345">
    <property type="entry name" value="HTH_GNTR"/>
    <property type="match status" value="1"/>
</dbReference>
<evidence type="ECO:0000313" key="8">
    <source>
        <dbReference type="EMBL" id="QIX89232.1"/>
    </source>
</evidence>
<dbReference type="InterPro" id="IPR011711">
    <property type="entry name" value="GntR_C"/>
</dbReference>
<evidence type="ECO:0000313" key="5">
    <source>
        <dbReference type="EMBL" id="CUQ27002.1"/>
    </source>
</evidence>
<evidence type="ECO:0000313" key="7">
    <source>
        <dbReference type="EMBL" id="NSJ42621.1"/>
    </source>
</evidence>
<dbReference type="Proteomes" id="UP000095512">
    <property type="component" value="Unassembled WGS sequence"/>
</dbReference>
<dbReference type="PROSITE" id="PS50949">
    <property type="entry name" value="HTH_GNTR"/>
    <property type="match status" value="1"/>
</dbReference>
<dbReference type="CDD" id="cd07377">
    <property type="entry name" value="WHTH_GntR"/>
    <property type="match status" value="1"/>
</dbReference>
<evidence type="ECO:0000313" key="6">
    <source>
        <dbReference type="EMBL" id="GEA37469.1"/>
    </source>
</evidence>
<accession>A0A174UXK5</accession>
<evidence type="ECO:0000313" key="10">
    <source>
        <dbReference type="Proteomes" id="UP000095512"/>
    </source>
</evidence>
<dbReference type="GO" id="GO:0003700">
    <property type="term" value="F:DNA-binding transcription factor activity"/>
    <property type="evidence" value="ECO:0007669"/>
    <property type="project" value="InterPro"/>
</dbReference>
<evidence type="ECO:0000313" key="11">
    <source>
        <dbReference type="Proteomes" id="UP000251853"/>
    </source>
</evidence>
<dbReference type="InterPro" id="IPR008920">
    <property type="entry name" value="TF_FadR/GntR_C"/>
</dbReference>
<reference evidence="8 13" key="4">
    <citation type="submission" date="2019-11" db="EMBL/GenBank/DDBJ databases">
        <title>FDA dAtabase for Regulatory Grade micrObial Sequences (FDA-ARGOS): Supporting development and validation of Infectious Disease Dx tests.</title>
        <authorList>
            <person name="Turner S."/>
            <person name="Byrd R."/>
            <person name="Tallon L."/>
            <person name="Sadzewicz L."/>
            <person name="Vavikolanu K."/>
            <person name="Mehta A."/>
            <person name="Aluvathingal J."/>
            <person name="Nadendla S."/>
            <person name="Myers T."/>
            <person name="Yan Y."/>
            <person name="Sichtig H."/>
        </authorList>
    </citation>
    <scope>NUCLEOTIDE SEQUENCE [LARGE SCALE GENOMIC DNA]</scope>
    <source>
        <strain evidence="8 13">FDAARGOS_739</strain>
    </source>
</reference>
<evidence type="ECO:0000313" key="13">
    <source>
        <dbReference type="Proteomes" id="UP000501069"/>
    </source>
</evidence>
<dbReference type="Pfam" id="PF07729">
    <property type="entry name" value="FCD"/>
    <property type="match status" value="1"/>
</dbReference>
<reference evidence="5 10" key="1">
    <citation type="submission" date="2015-09" db="EMBL/GenBank/DDBJ databases">
        <authorList>
            <consortium name="Pathogen Informatics"/>
        </authorList>
    </citation>
    <scope>NUCLEOTIDE SEQUENCE [LARGE SCALE GENOMIC DNA]</scope>
    <source>
        <strain evidence="5 10">2789STDY5834865</strain>
    </source>
</reference>
<protein>
    <submittedName>
        <fullName evidence="5 7">Transcriptional regulator</fullName>
    </submittedName>
    <submittedName>
        <fullName evidence="6">Putative transcriptional regulator, GntR family protein</fullName>
    </submittedName>
</protein>
<dbReference type="Gene3D" id="1.20.120.530">
    <property type="entry name" value="GntR ligand-binding domain-like"/>
    <property type="match status" value="1"/>
</dbReference>
<dbReference type="GeneID" id="57959671"/>
<dbReference type="AlphaFoldDB" id="A0A174UXK5"/>
<dbReference type="InterPro" id="IPR036388">
    <property type="entry name" value="WH-like_DNA-bd_sf"/>
</dbReference>
<evidence type="ECO:0000313" key="12">
    <source>
        <dbReference type="Proteomes" id="UP000315200"/>
    </source>
</evidence>
<dbReference type="EMBL" id="JAAISW010000003">
    <property type="protein sequence ID" value="NSJ42621.1"/>
    <property type="molecule type" value="Genomic_DNA"/>
</dbReference>
<keyword evidence="3" id="KW-0804">Transcription</keyword>
<dbReference type="Proteomes" id="UP000719916">
    <property type="component" value="Unassembled WGS sequence"/>
</dbReference>
<dbReference type="Gene3D" id="1.10.10.10">
    <property type="entry name" value="Winged helix-like DNA-binding domain superfamily/Winged helix DNA-binding domain"/>
    <property type="match status" value="1"/>
</dbReference>
<dbReference type="Proteomes" id="UP000251853">
    <property type="component" value="Unassembled WGS sequence"/>
</dbReference>
<sequence length="227" mass="25599">MSSLSAPLQRSLVAKDVLSTLRYEILTGELKEGEYLREVAISKRMDVSRGPVRRALQQLEAEGLVACEENGRTRVIGISDKDIDDIYELRLILEKKAISILQNKDIMDYAPILDSLNQLKLERDKGEECAPVKMAALGYDVHVAIMKCSGNKAIFNAWKSLSSILQLIMEINGNYVDEEWAFNSHKTLVDAIVQKRPDLEQVIEQHMLEDSKNIYLNELQVNGAHDG</sequence>
<organism evidence="5 10">
    <name type="scientific">Enterocloster clostridioformis</name>
    <dbReference type="NCBI Taxonomy" id="1531"/>
    <lineage>
        <taxon>Bacteria</taxon>
        <taxon>Bacillati</taxon>
        <taxon>Bacillota</taxon>
        <taxon>Clostridia</taxon>
        <taxon>Lachnospirales</taxon>
        <taxon>Lachnospiraceae</taxon>
        <taxon>Enterocloster</taxon>
    </lineage>
</organism>
<dbReference type="RefSeq" id="WP_002583785.1">
    <property type="nucleotide sequence ID" value="NZ_AP031445.1"/>
</dbReference>
<feature type="domain" description="HTH gntR-type" evidence="4">
    <location>
        <begin position="11"/>
        <end position="78"/>
    </location>
</feature>
<dbReference type="SUPFAM" id="SSF48008">
    <property type="entry name" value="GntR ligand-binding domain-like"/>
    <property type="match status" value="1"/>
</dbReference>
<dbReference type="InterPro" id="IPR036390">
    <property type="entry name" value="WH_DNA-bd_sf"/>
</dbReference>
<name>A0A174UXK5_9FIRM</name>
<evidence type="ECO:0000256" key="3">
    <source>
        <dbReference type="ARBA" id="ARBA00023163"/>
    </source>
</evidence>
<dbReference type="GO" id="GO:0003677">
    <property type="term" value="F:DNA binding"/>
    <property type="evidence" value="ECO:0007669"/>
    <property type="project" value="UniProtKB-KW"/>
</dbReference>
<dbReference type="Proteomes" id="UP000501069">
    <property type="component" value="Chromosome"/>
</dbReference>
<evidence type="ECO:0000313" key="9">
    <source>
        <dbReference type="EMBL" id="SQB14083.1"/>
    </source>
</evidence>